<keyword evidence="1" id="KW-1133">Transmembrane helix</keyword>
<protein>
    <submittedName>
        <fullName evidence="2">Uncharacterized protein</fullName>
    </submittedName>
</protein>
<organism evidence="2">
    <name type="scientific">Candidatus Kentrum sp. FM</name>
    <dbReference type="NCBI Taxonomy" id="2126340"/>
    <lineage>
        <taxon>Bacteria</taxon>
        <taxon>Pseudomonadati</taxon>
        <taxon>Pseudomonadota</taxon>
        <taxon>Gammaproteobacteria</taxon>
        <taxon>Candidatus Kentrum</taxon>
    </lineage>
</organism>
<name>A0A450W6U7_9GAMM</name>
<feature type="transmembrane region" description="Helical" evidence="1">
    <location>
        <begin position="149"/>
        <end position="169"/>
    </location>
</feature>
<proteinExistence type="predicted"/>
<keyword evidence="1" id="KW-0812">Transmembrane</keyword>
<evidence type="ECO:0000256" key="1">
    <source>
        <dbReference type="SAM" id="Phobius"/>
    </source>
</evidence>
<keyword evidence="1" id="KW-0472">Membrane</keyword>
<evidence type="ECO:0000313" key="2">
    <source>
        <dbReference type="EMBL" id="VFK12708.1"/>
    </source>
</evidence>
<reference evidence="2" key="1">
    <citation type="submission" date="2019-02" db="EMBL/GenBank/DDBJ databases">
        <authorList>
            <person name="Gruber-Vodicka R. H."/>
            <person name="Seah K. B. B."/>
        </authorList>
    </citation>
    <scope>NUCLEOTIDE SEQUENCE</scope>
    <source>
        <strain evidence="2">BECK_BZ164</strain>
    </source>
</reference>
<accession>A0A450W6U7</accession>
<sequence>MRLVRVRAKNKNPKVWFRKGQAYPGGRGSCRAVSKVATGRGYFRLGRSLALPSEPARNHTLVHTLVRWFSGRLLLDSGLMADLCNYPSGVDMDRRMFGGEYKVRPYAPPNVGANLVFAHYAQFAFMPKSCGSTALYYYPSTYCFSCTFLWLRICSGIAGSAVISTALLGSSQEEPSR</sequence>
<gene>
    <name evidence="2" type="ORF">BECKFM1743B_GA0114221_102523</name>
</gene>
<dbReference type="EMBL" id="CAADFL010000252">
    <property type="protein sequence ID" value="VFK12708.1"/>
    <property type="molecule type" value="Genomic_DNA"/>
</dbReference>
<dbReference type="AlphaFoldDB" id="A0A450W6U7"/>